<accession>A0A6N7X4D7</accession>
<feature type="region of interest" description="Disordered" evidence="3">
    <location>
        <begin position="258"/>
        <end position="283"/>
    </location>
</feature>
<feature type="chain" id="PRO_5026855797" description="SbsA Ig-like domain-containing protein" evidence="5">
    <location>
        <begin position="25"/>
        <end position="283"/>
    </location>
</feature>
<keyword evidence="8" id="KW-1185">Reference proteome</keyword>
<evidence type="ECO:0000256" key="4">
    <source>
        <dbReference type="SAM" id="Phobius"/>
    </source>
</evidence>
<keyword evidence="4" id="KW-0472">Membrane</keyword>
<evidence type="ECO:0000256" key="2">
    <source>
        <dbReference type="SAM" id="Coils"/>
    </source>
</evidence>
<dbReference type="EMBL" id="VUNA01000004">
    <property type="protein sequence ID" value="MST70352.1"/>
    <property type="molecule type" value="Genomic_DNA"/>
</dbReference>
<reference evidence="7 8" key="1">
    <citation type="submission" date="2019-08" db="EMBL/GenBank/DDBJ databases">
        <title>In-depth cultivation of the pig gut microbiome towards novel bacterial diversity and tailored functional studies.</title>
        <authorList>
            <person name="Wylensek D."/>
            <person name="Hitch T.C.A."/>
            <person name="Clavel T."/>
        </authorList>
    </citation>
    <scope>NUCLEOTIDE SEQUENCE [LARGE SCALE GENOMIC DNA]</scope>
    <source>
        <strain evidence="7 8">WCA-MUC-591-APC-4B</strain>
    </source>
</reference>
<feature type="signal peptide" evidence="5">
    <location>
        <begin position="1"/>
        <end position="24"/>
    </location>
</feature>
<dbReference type="RefSeq" id="WP_154553910.1">
    <property type="nucleotide sequence ID" value="NZ_JBJESO010000025.1"/>
</dbReference>
<evidence type="ECO:0000313" key="8">
    <source>
        <dbReference type="Proteomes" id="UP000469424"/>
    </source>
</evidence>
<evidence type="ECO:0000256" key="1">
    <source>
        <dbReference type="ARBA" id="ARBA00022729"/>
    </source>
</evidence>
<keyword evidence="2" id="KW-0175">Coiled coil</keyword>
<comment type="caution">
    <text evidence="7">The sequence shown here is derived from an EMBL/GenBank/DDBJ whole genome shotgun (WGS) entry which is preliminary data.</text>
</comment>
<proteinExistence type="predicted"/>
<sequence length="283" mass="31556">MKRKGLIALLAAVLVTMSMAFVSADESDFKLVNSYPKDGQTNTSIENVGVKLRFNRELAGEKAQKNNAKCVKIVDPNGKEIPIKVMSSKADKGLLLVLGDSNNKKFKVENNAKYKLVISENLMDDQGDRLGKETTLSFTTFNQRLNMMINMGMMFLIFGGITVMTIRNANQQQEKKNKKDEKEEVAFNPYHEAKRTGKTVEEVIAENKKKEEKAAKKAKRKNKNGEAEYVKDYQLKLSEILPNVYSVSAPRPISTAGGKYISSHGPTAKAAKAAKKFGNRNQR</sequence>
<feature type="compositionally biased region" description="Basic residues" evidence="3">
    <location>
        <begin position="272"/>
        <end position="283"/>
    </location>
</feature>
<dbReference type="Pfam" id="PF13205">
    <property type="entry name" value="Big_5"/>
    <property type="match status" value="1"/>
</dbReference>
<dbReference type="AlphaFoldDB" id="A0A6N7X4D7"/>
<protein>
    <recommendedName>
        <fullName evidence="6">SbsA Ig-like domain-containing protein</fullName>
    </recommendedName>
</protein>
<keyword evidence="4" id="KW-1133">Transmembrane helix</keyword>
<evidence type="ECO:0000313" key="7">
    <source>
        <dbReference type="EMBL" id="MST70352.1"/>
    </source>
</evidence>
<gene>
    <name evidence="7" type="ORF">FYJ65_03185</name>
</gene>
<evidence type="ECO:0000256" key="5">
    <source>
        <dbReference type="SAM" id="SignalP"/>
    </source>
</evidence>
<organism evidence="7 8">
    <name type="scientific">Mogibacterium kristiansenii</name>
    <dbReference type="NCBI Taxonomy" id="2606708"/>
    <lineage>
        <taxon>Bacteria</taxon>
        <taxon>Bacillati</taxon>
        <taxon>Bacillota</taxon>
        <taxon>Clostridia</taxon>
        <taxon>Peptostreptococcales</taxon>
        <taxon>Anaerovoracaceae</taxon>
        <taxon>Mogibacterium</taxon>
    </lineage>
</organism>
<dbReference type="InterPro" id="IPR032812">
    <property type="entry name" value="SbsA_Ig"/>
</dbReference>
<keyword evidence="1 5" id="KW-0732">Signal</keyword>
<dbReference type="Proteomes" id="UP000469424">
    <property type="component" value="Unassembled WGS sequence"/>
</dbReference>
<evidence type="ECO:0000256" key="3">
    <source>
        <dbReference type="SAM" id="MobiDB-lite"/>
    </source>
</evidence>
<evidence type="ECO:0000259" key="6">
    <source>
        <dbReference type="Pfam" id="PF13205"/>
    </source>
</evidence>
<feature type="transmembrane region" description="Helical" evidence="4">
    <location>
        <begin position="147"/>
        <end position="166"/>
    </location>
</feature>
<keyword evidence="4" id="KW-0812">Transmembrane</keyword>
<feature type="domain" description="SbsA Ig-like" evidence="6">
    <location>
        <begin position="25"/>
        <end position="140"/>
    </location>
</feature>
<name>A0A6N7X4D7_9FIRM</name>
<feature type="coiled-coil region" evidence="2">
    <location>
        <begin position="163"/>
        <end position="228"/>
    </location>
</feature>